<feature type="non-terminal residue" evidence="1">
    <location>
        <position position="53"/>
    </location>
</feature>
<comment type="caution">
    <text evidence="1">The sequence shown here is derived from an EMBL/GenBank/DDBJ whole genome shotgun (WGS) entry which is preliminary data.</text>
</comment>
<dbReference type="EMBL" id="LLXL01000368">
    <property type="protein sequence ID" value="PKK73495.1"/>
    <property type="molecule type" value="Genomic_DNA"/>
</dbReference>
<protein>
    <submittedName>
        <fullName evidence="1">Uncharacterized protein</fullName>
    </submittedName>
</protein>
<proteinExistence type="predicted"/>
<dbReference type="VEuPathDB" id="FungiDB:RhiirA1_460772"/>
<reference evidence="1 2" key="1">
    <citation type="submission" date="2016-04" db="EMBL/GenBank/DDBJ databases">
        <title>Genome analyses suggest a sexual origin of heterokaryosis in a supposedly ancient asexual fungus.</title>
        <authorList>
            <person name="Ropars J."/>
            <person name="Sedzielewska K."/>
            <person name="Noel J."/>
            <person name="Charron P."/>
            <person name="Farinelli L."/>
            <person name="Marton T."/>
            <person name="Kruger M."/>
            <person name="Pelin A."/>
            <person name="Brachmann A."/>
            <person name="Corradi N."/>
        </authorList>
    </citation>
    <scope>NUCLEOTIDE SEQUENCE [LARGE SCALE GENOMIC DNA]</scope>
    <source>
        <strain evidence="1 2">C2</strain>
    </source>
</reference>
<reference evidence="1 2" key="2">
    <citation type="submission" date="2017-10" db="EMBL/GenBank/DDBJ databases">
        <title>Extensive intraspecific genome diversity in a model arbuscular mycorrhizal fungus.</title>
        <authorList>
            <person name="Chen E.C.H."/>
            <person name="Morin E."/>
            <person name="Baudet D."/>
            <person name="Noel J."/>
            <person name="Ndikumana S."/>
            <person name="Charron P."/>
            <person name="St-Onge C."/>
            <person name="Giorgi J."/>
            <person name="Grigoriev I.V."/>
            <person name="Roux C."/>
            <person name="Martin F.M."/>
            <person name="Corradi N."/>
        </authorList>
    </citation>
    <scope>NUCLEOTIDE SEQUENCE [LARGE SCALE GENOMIC DNA]</scope>
    <source>
        <strain evidence="1 2">C2</strain>
    </source>
</reference>
<sequence length="53" mass="6158">MELTHSDHHFRRGLSLWKNLETLELLGGSDFLTPSDIELEQLSIKNLFIGQNY</sequence>
<dbReference type="Proteomes" id="UP000233469">
    <property type="component" value="Unassembled WGS sequence"/>
</dbReference>
<accession>A0A2N1NHU9</accession>
<gene>
    <name evidence="1" type="ORF">RhiirC2_740694</name>
</gene>
<organism evidence="1 2">
    <name type="scientific">Rhizophagus irregularis</name>
    <dbReference type="NCBI Taxonomy" id="588596"/>
    <lineage>
        <taxon>Eukaryota</taxon>
        <taxon>Fungi</taxon>
        <taxon>Fungi incertae sedis</taxon>
        <taxon>Mucoromycota</taxon>
        <taxon>Glomeromycotina</taxon>
        <taxon>Glomeromycetes</taxon>
        <taxon>Glomerales</taxon>
        <taxon>Glomeraceae</taxon>
        <taxon>Rhizophagus</taxon>
    </lineage>
</organism>
<evidence type="ECO:0000313" key="2">
    <source>
        <dbReference type="Proteomes" id="UP000233469"/>
    </source>
</evidence>
<name>A0A2N1NHU9_9GLOM</name>
<dbReference type="VEuPathDB" id="FungiDB:FUN_021230"/>
<dbReference type="AlphaFoldDB" id="A0A2N1NHU9"/>
<evidence type="ECO:0000313" key="1">
    <source>
        <dbReference type="EMBL" id="PKK73495.1"/>
    </source>
</evidence>